<accession>A0A644U2T6</accession>
<evidence type="ECO:0008006" key="3">
    <source>
        <dbReference type="Google" id="ProtNLM"/>
    </source>
</evidence>
<name>A0A644U2T6_9ZZZZ</name>
<comment type="caution">
    <text evidence="2">The sequence shown here is derived from an EMBL/GenBank/DDBJ whole genome shotgun (WGS) entry which is preliminary data.</text>
</comment>
<evidence type="ECO:0000256" key="1">
    <source>
        <dbReference type="SAM" id="Phobius"/>
    </source>
</evidence>
<dbReference type="AlphaFoldDB" id="A0A644U2T6"/>
<keyword evidence="1" id="KW-0472">Membrane</keyword>
<dbReference type="InterPro" id="IPR008969">
    <property type="entry name" value="CarboxyPept-like_regulatory"/>
</dbReference>
<protein>
    <recommendedName>
        <fullName evidence="3">PEGA domain-containing protein</fullName>
    </recommendedName>
</protein>
<dbReference type="SUPFAM" id="SSF49464">
    <property type="entry name" value="Carboxypeptidase regulatory domain-like"/>
    <property type="match status" value="4"/>
</dbReference>
<organism evidence="2">
    <name type="scientific">bioreactor metagenome</name>
    <dbReference type="NCBI Taxonomy" id="1076179"/>
    <lineage>
        <taxon>unclassified sequences</taxon>
        <taxon>metagenomes</taxon>
        <taxon>ecological metagenomes</taxon>
    </lineage>
</organism>
<dbReference type="EMBL" id="VSSQ01000067">
    <property type="protein sequence ID" value="MPL72702.1"/>
    <property type="molecule type" value="Genomic_DNA"/>
</dbReference>
<keyword evidence="1" id="KW-1133">Transmembrane helix</keyword>
<sequence length="394" mass="41647">MNTMIKRILAVVLLLLFFCGSVSAVSTTLTVNVFDNNANYDPVTGASVVITKGTVTNTLYTNVNGAAQFSEVEYGGVYTLSVFKSGYISQTKTITISTMPRSESVYLVSETPVSIKITDENGAAVPGAVICIDGKEVGTTNSAGLLHVGIGKGAYHLITVSAGSFDPYSSSQYIGTDQTSLTIPLATSRLTPLILIYNEDKLPVSGAAVYINKKIAAYSDAYGRAQLPTCTSGNYTLKIEKEGYISNEQELYLTSADPDIIVELAYSVVPLTILVTAHDKPISGAIVYFDKTAAGLTSANGTYTTTGKPGTTLLLSASAEGYTGNDLSYVVLANTDNKVTLTLSENLPTTFIGIAALGVIILILILILVTSGKKRRTKKSEKARSSSSGRRDSL</sequence>
<keyword evidence="1" id="KW-0812">Transmembrane</keyword>
<feature type="transmembrane region" description="Helical" evidence="1">
    <location>
        <begin position="351"/>
        <end position="369"/>
    </location>
</feature>
<proteinExistence type="predicted"/>
<evidence type="ECO:0000313" key="2">
    <source>
        <dbReference type="EMBL" id="MPL72702.1"/>
    </source>
</evidence>
<gene>
    <name evidence="2" type="ORF">SDC9_18492</name>
</gene>
<reference evidence="2" key="1">
    <citation type="submission" date="2019-08" db="EMBL/GenBank/DDBJ databases">
        <authorList>
            <person name="Kucharzyk K."/>
            <person name="Murdoch R.W."/>
            <person name="Higgins S."/>
            <person name="Loffler F."/>
        </authorList>
    </citation>
    <scope>NUCLEOTIDE SEQUENCE</scope>
</reference>
<dbReference type="Gene3D" id="2.60.40.1120">
    <property type="entry name" value="Carboxypeptidase-like, regulatory domain"/>
    <property type="match status" value="3"/>
</dbReference>